<evidence type="ECO:0000313" key="1">
    <source>
        <dbReference type="EMBL" id="KAK1272094.1"/>
    </source>
</evidence>
<proteinExistence type="predicted"/>
<comment type="caution">
    <text evidence="1">The sequence shown here is derived from an EMBL/GenBank/DDBJ whole genome shotgun (WGS) entry which is preliminary data.</text>
</comment>
<keyword evidence="2" id="KW-1185">Reference proteome</keyword>
<name>A0AAV9B723_ACOGR</name>
<accession>A0AAV9B723</accession>
<organism evidence="1 2">
    <name type="scientific">Acorus gramineus</name>
    <name type="common">Dwarf sweet flag</name>
    <dbReference type="NCBI Taxonomy" id="55184"/>
    <lineage>
        <taxon>Eukaryota</taxon>
        <taxon>Viridiplantae</taxon>
        <taxon>Streptophyta</taxon>
        <taxon>Embryophyta</taxon>
        <taxon>Tracheophyta</taxon>
        <taxon>Spermatophyta</taxon>
        <taxon>Magnoliopsida</taxon>
        <taxon>Liliopsida</taxon>
        <taxon>Acoraceae</taxon>
        <taxon>Acorus</taxon>
    </lineage>
</organism>
<dbReference type="EMBL" id="JAUJYN010000005">
    <property type="protein sequence ID" value="KAK1272094.1"/>
    <property type="molecule type" value="Genomic_DNA"/>
</dbReference>
<dbReference type="AlphaFoldDB" id="A0AAV9B723"/>
<sequence length="61" mass="6556">MGVGSRDGDGGRVVVDGETMKETIRPGFVSLDLYFLAIMKGFTSSRVSLSFHLAIMKGETS</sequence>
<protein>
    <submittedName>
        <fullName evidence="1">Uncharacterized protein</fullName>
    </submittedName>
</protein>
<evidence type="ECO:0000313" key="2">
    <source>
        <dbReference type="Proteomes" id="UP001179952"/>
    </source>
</evidence>
<gene>
    <name evidence="1" type="ORF">QJS04_geneDACA021596</name>
</gene>
<reference evidence="1" key="2">
    <citation type="submission" date="2023-06" db="EMBL/GenBank/DDBJ databases">
        <authorList>
            <person name="Ma L."/>
            <person name="Liu K.-W."/>
            <person name="Li Z."/>
            <person name="Hsiao Y.-Y."/>
            <person name="Qi Y."/>
            <person name="Fu T."/>
            <person name="Tang G."/>
            <person name="Zhang D."/>
            <person name="Sun W.-H."/>
            <person name="Liu D.-K."/>
            <person name="Li Y."/>
            <person name="Chen G.-Z."/>
            <person name="Liu X.-D."/>
            <person name="Liao X.-Y."/>
            <person name="Jiang Y.-T."/>
            <person name="Yu X."/>
            <person name="Hao Y."/>
            <person name="Huang J."/>
            <person name="Zhao X.-W."/>
            <person name="Ke S."/>
            <person name="Chen Y.-Y."/>
            <person name="Wu W.-L."/>
            <person name="Hsu J.-L."/>
            <person name="Lin Y.-F."/>
            <person name="Huang M.-D."/>
            <person name="Li C.-Y."/>
            <person name="Huang L."/>
            <person name="Wang Z.-W."/>
            <person name="Zhao X."/>
            <person name="Zhong W.-Y."/>
            <person name="Peng D.-H."/>
            <person name="Ahmad S."/>
            <person name="Lan S."/>
            <person name="Zhang J.-S."/>
            <person name="Tsai W.-C."/>
            <person name="Van De Peer Y."/>
            <person name="Liu Z.-J."/>
        </authorList>
    </citation>
    <scope>NUCLEOTIDE SEQUENCE</scope>
    <source>
        <strain evidence="1">SCP</strain>
        <tissue evidence="1">Leaves</tissue>
    </source>
</reference>
<dbReference type="Proteomes" id="UP001179952">
    <property type="component" value="Unassembled WGS sequence"/>
</dbReference>
<reference evidence="1" key="1">
    <citation type="journal article" date="2023" name="Nat. Commun.">
        <title>Diploid and tetraploid genomes of Acorus and the evolution of monocots.</title>
        <authorList>
            <person name="Ma L."/>
            <person name="Liu K.W."/>
            <person name="Li Z."/>
            <person name="Hsiao Y.Y."/>
            <person name="Qi Y."/>
            <person name="Fu T."/>
            <person name="Tang G.D."/>
            <person name="Zhang D."/>
            <person name="Sun W.H."/>
            <person name="Liu D.K."/>
            <person name="Li Y."/>
            <person name="Chen G.Z."/>
            <person name="Liu X.D."/>
            <person name="Liao X.Y."/>
            <person name="Jiang Y.T."/>
            <person name="Yu X."/>
            <person name="Hao Y."/>
            <person name="Huang J."/>
            <person name="Zhao X.W."/>
            <person name="Ke S."/>
            <person name="Chen Y.Y."/>
            <person name="Wu W.L."/>
            <person name="Hsu J.L."/>
            <person name="Lin Y.F."/>
            <person name="Huang M.D."/>
            <person name="Li C.Y."/>
            <person name="Huang L."/>
            <person name="Wang Z.W."/>
            <person name="Zhao X."/>
            <person name="Zhong W.Y."/>
            <person name="Peng D.H."/>
            <person name="Ahmad S."/>
            <person name="Lan S."/>
            <person name="Zhang J.S."/>
            <person name="Tsai W.C."/>
            <person name="Van de Peer Y."/>
            <person name="Liu Z.J."/>
        </authorList>
    </citation>
    <scope>NUCLEOTIDE SEQUENCE</scope>
    <source>
        <strain evidence="1">SCP</strain>
    </source>
</reference>